<evidence type="ECO:0000313" key="3">
    <source>
        <dbReference type="EMBL" id="MBL1075423.1"/>
    </source>
</evidence>
<organism evidence="3 4">
    <name type="scientific">Nocardia acididurans</name>
    <dbReference type="NCBI Taxonomy" id="2802282"/>
    <lineage>
        <taxon>Bacteria</taxon>
        <taxon>Bacillati</taxon>
        <taxon>Actinomycetota</taxon>
        <taxon>Actinomycetes</taxon>
        <taxon>Mycobacteriales</taxon>
        <taxon>Nocardiaceae</taxon>
        <taxon>Nocardia</taxon>
    </lineage>
</organism>
<sequence>MTYFSMGYWVVGLALFFSAIAAACGLACIRQSEKSETARFRTVWLFVAGAALGGAGVGMPIFITLVGLQVPGSKLHYDETMVILASALSGSAAFVALLVAGRSRNWVRLAAGGVIMAVGMASVHLIFVSGIRIRGSVDQSALAMAGVFAVAALLSAAMMWLIYSAHKRRLLLAGSLVYGLLAVAMHLVGMWGLEAYVDQTADAPSGADLFNYFVPFWVVSSLSLAVPVTAILIAPDRREARRLAPVIPQTAPTTSLAAASRAAKSTR</sequence>
<gene>
    <name evidence="3" type="ORF">JK358_13570</name>
</gene>
<dbReference type="PROSITE" id="PS50924">
    <property type="entry name" value="MHYT"/>
    <property type="match status" value="1"/>
</dbReference>
<accession>A0ABS1M434</accession>
<comment type="caution">
    <text evidence="3">The sequence shown here is derived from an EMBL/GenBank/DDBJ whole genome shotgun (WGS) entry which is preliminary data.</text>
</comment>
<evidence type="ECO:0000256" key="1">
    <source>
        <dbReference type="PROSITE-ProRule" id="PRU00244"/>
    </source>
</evidence>
<keyword evidence="4" id="KW-1185">Reference proteome</keyword>
<feature type="transmembrane region" description="Helical" evidence="1">
    <location>
        <begin position="80"/>
        <end position="99"/>
    </location>
</feature>
<proteinExistence type="predicted"/>
<keyword evidence="1" id="KW-1133">Transmembrane helix</keyword>
<reference evidence="3 4" key="1">
    <citation type="submission" date="2021-01" db="EMBL/GenBank/DDBJ databases">
        <title>WGS of actinomycetes isolated from Thailand.</title>
        <authorList>
            <person name="Thawai C."/>
        </authorList>
    </citation>
    <scope>NUCLEOTIDE SEQUENCE [LARGE SCALE GENOMIC DNA]</scope>
    <source>
        <strain evidence="3 4">LPG 2</strain>
    </source>
</reference>
<protein>
    <recommendedName>
        <fullName evidence="2">MHYT domain-containing protein</fullName>
    </recommendedName>
</protein>
<feature type="transmembrane region" description="Helical" evidence="1">
    <location>
        <begin position="170"/>
        <end position="192"/>
    </location>
</feature>
<dbReference type="EMBL" id="JAERRJ010000005">
    <property type="protein sequence ID" value="MBL1075423.1"/>
    <property type="molecule type" value="Genomic_DNA"/>
</dbReference>
<feature type="transmembrane region" description="Helical" evidence="1">
    <location>
        <begin position="42"/>
        <end position="68"/>
    </location>
</feature>
<dbReference type="InterPro" id="IPR005330">
    <property type="entry name" value="MHYT_dom"/>
</dbReference>
<evidence type="ECO:0000313" key="4">
    <source>
        <dbReference type="Proteomes" id="UP000602198"/>
    </source>
</evidence>
<evidence type="ECO:0000259" key="2">
    <source>
        <dbReference type="PROSITE" id="PS50924"/>
    </source>
</evidence>
<name>A0ABS1M434_9NOCA</name>
<feature type="domain" description="MHYT" evidence="2">
    <location>
        <begin position="6"/>
        <end position="196"/>
    </location>
</feature>
<dbReference type="RefSeq" id="WP_201947468.1">
    <property type="nucleotide sequence ID" value="NZ_JAERRJ010000005.1"/>
</dbReference>
<dbReference type="Proteomes" id="UP000602198">
    <property type="component" value="Unassembled WGS sequence"/>
</dbReference>
<feature type="transmembrane region" description="Helical" evidence="1">
    <location>
        <begin position="106"/>
        <end position="129"/>
    </location>
</feature>
<keyword evidence="1" id="KW-0472">Membrane</keyword>
<feature type="transmembrane region" description="Helical" evidence="1">
    <location>
        <begin position="141"/>
        <end position="163"/>
    </location>
</feature>
<feature type="transmembrane region" description="Helical" evidence="1">
    <location>
        <begin position="6"/>
        <end position="30"/>
    </location>
</feature>
<keyword evidence="1" id="KW-0812">Transmembrane</keyword>
<feature type="transmembrane region" description="Helical" evidence="1">
    <location>
        <begin position="212"/>
        <end position="234"/>
    </location>
</feature>